<gene>
    <name evidence="1" type="ORF">G5C65_15925</name>
</gene>
<comment type="caution">
    <text evidence="1">The sequence shown here is derived from an EMBL/GenBank/DDBJ whole genome shotgun (WGS) entry which is preliminary data.</text>
</comment>
<name>A0A6G4WX05_9ACTN</name>
<dbReference type="RefSeq" id="WP_165299499.1">
    <property type="nucleotide sequence ID" value="NZ_JAAKZZ010000143.1"/>
</dbReference>
<sequence length="171" mass="18623">MTSQTSQTSQSAQNGFSQRRFGTLTVLGWTGEHPEEERDMPFLLVYSLGDGADGPEAGELALREMLENIGLSVGEEVLDGTAGDKLPVSLLVQSGRAVVTLPNFSVQYPATPEWLRAAEARGHSYFMFATRPWPEGVPGEPVAEETLRDFVSEEMMASAAHCVLPVRTLRP</sequence>
<dbReference type="Pfam" id="PF19374">
    <property type="entry name" value="DUF5949"/>
    <property type="match status" value="1"/>
</dbReference>
<proteinExistence type="predicted"/>
<dbReference type="EMBL" id="JAAKZZ010000143">
    <property type="protein sequence ID" value="NGO69819.1"/>
    <property type="molecule type" value="Genomic_DNA"/>
</dbReference>
<dbReference type="InterPro" id="IPR045993">
    <property type="entry name" value="DUF5949"/>
</dbReference>
<evidence type="ECO:0000313" key="1">
    <source>
        <dbReference type="EMBL" id="NGO69819.1"/>
    </source>
</evidence>
<evidence type="ECO:0000313" key="2">
    <source>
        <dbReference type="Proteomes" id="UP000477722"/>
    </source>
</evidence>
<accession>A0A6G4WX05</accession>
<keyword evidence="2" id="KW-1185">Reference proteome</keyword>
<reference evidence="1 2" key="1">
    <citation type="submission" date="2020-02" db="EMBL/GenBank/DDBJ databases">
        <title>Whole-genome analyses of novel actinobacteria.</title>
        <authorList>
            <person name="Sahin N."/>
            <person name="Tatar D."/>
        </authorList>
    </citation>
    <scope>NUCLEOTIDE SEQUENCE [LARGE SCALE GENOMIC DNA]</scope>
    <source>
        <strain evidence="1 2">SB3404</strain>
    </source>
</reference>
<dbReference type="AlphaFoldDB" id="A0A6G4WX05"/>
<protein>
    <submittedName>
        <fullName evidence="1">Uncharacterized protein</fullName>
    </submittedName>
</protein>
<organism evidence="1 2">
    <name type="scientific">Streptomyces boncukensis</name>
    <dbReference type="NCBI Taxonomy" id="2711219"/>
    <lineage>
        <taxon>Bacteria</taxon>
        <taxon>Bacillati</taxon>
        <taxon>Actinomycetota</taxon>
        <taxon>Actinomycetes</taxon>
        <taxon>Kitasatosporales</taxon>
        <taxon>Streptomycetaceae</taxon>
        <taxon>Streptomyces</taxon>
    </lineage>
</organism>
<dbReference type="Proteomes" id="UP000477722">
    <property type="component" value="Unassembled WGS sequence"/>
</dbReference>